<dbReference type="KEGG" id="eaj:Q3M24_14450"/>
<reference evidence="2" key="1">
    <citation type="journal article" date="2024" name="Syst. Appl. Microbiol.">
        <title>First single-strain enrichments of Electrothrix cable bacteria, description of E. aestuarii sp. nov. and E. rattekaaiensis sp. nov., and proposal of a cable bacteria taxonomy following the rules of the SeqCode.</title>
        <authorList>
            <person name="Plum-Jensen L.E."/>
            <person name="Schramm A."/>
            <person name="Marshall I.P.G."/>
        </authorList>
    </citation>
    <scope>NUCLEOTIDE SEQUENCE</scope>
    <source>
        <strain evidence="2">Rat1</strain>
    </source>
</reference>
<gene>
    <name evidence="2" type="ORF">Q3M24_14450</name>
</gene>
<dbReference type="EMBL" id="CP159373">
    <property type="protein sequence ID" value="XCN71511.1"/>
    <property type="molecule type" value="Genomic_DNA"/>
</dbReference>
<organism evidence="2">
    <name type="scientific">Candidatus Electrothrix aestuarii</name>
    <dbReference type="NCBI Taxonomy" id="3062594"/>
    <lineage>
        <taxon>Bacteria</taxon>
        <taxon>Pseudomonadati</taxon>
        <taxon>Thermodesulfobacteriota</taxon>
        <taxon>Desulfobulbia</taxon>
        <taxon>Desulfobulbales</taxon>
        <taxon>Desulfobulbaceae</taxon>
        <taxon>Candidatus Electrothrix</taxon>
    </lineage>
</organism>
<accession>A0AAU8LQR9</accession>
<evidence type="ECO:0000313" key="2">
    <source>
        <dbReference type="EMBL" id="XCN71511.1"/>
    </source>
</evidence>
<dbReference type="AlphaFoldDB" id="A0AAU8LQR9"/>
<feature type="region of interest" description="Disordered" evidence="1">
    <location>
        <begin position="30"/>
        <end position="64"/>
    </location>
</feature>
<reference evidence="2" key="2">
    <citation type="submission" date="2024-06" db="EMBL/GenBank/DDBJ databases">
        <authorList>
            <person name="Plum-Jensen L.E."/>
            <person name="Schramm A."/>
            <person name="Marshall I.P.G."/>
        </authorList>
    </citation>
    <scope>NUCLEOTIDE SEQUENCE</scope>
    <source>
        <strain evidence="2">Rat1</strain>
    </source>
</reference>
<evidence type="ECO:0000256" key="1">
    <source>
        <dbReference type="SAM" id="MobiDB-lite"/>
    </source>
</evidence>
<name>A0AAU8LQR9_9BACT</name>
<proteinExistence type="predicted"/>
<sequence length="64" mass="7518">MIATKTSLPYLGHHSEEVRRTRCKKLSEKFTEERKMEREDEEGEKILGKNFKAGNRGRKSSHLK</sequence>
<protein>
    <submittedName>
        <fullName evidence="2">Uncharacterized protein</fullName>
    </submittedName>
</protein>
<feature type="compositionally biased region" description="Basic residues" evidence="1">
    <location>
        <begin position="55"/>
        <end position="64"/>
    </location>
</feature>